<keyword evidence="8" id="KW-0625">Polysaccharide transport</keyword>
<evidence type="ECO:0000256" key="7">
    <source>
        <dbReference type="ARBA" id="ARBA00022729"/>
    </source>
</evidence>
<proteinExistence type="inferred from homology"/>
<keyword evidence="14" id="KW-0449">Lipoprotein</keyword>
<keyword evidence="12" id="KW-0564">Palmitate</keyword>
<comment type="similarity">
    <text evidence="2">Belongs to the BexD/CtrA/VexA family.</text>
</comment>
<evidence type="ECO:0000259" key="16">
    <source>
        <dbReference type="Pfam" id="PF22461"/>
    </source>
</evidence>
<dbReference type="PANTHER" id="PTHR33619:SF3">
    <property type="entry name" value="POLYSACCHARIDE EXPORT PROTEIN GFCE-RELATED"/>
    <property type="match status" value="1"/>
</dbReference>
<evidence type="ECO:0000313" key="18">
    <source>
        <dbReference type="Proteomes" id="UP001597534"/>
    </source>
</evidence>
<dbReference type="InterPro" id="IPR054765">
    <property type="entry name" value="SLBB_dom"/>
</dbReference>
<feature type="domain" description="SLBB" evidence="16">
    <location>
        <begin position="148"/>
        <end position="225"/>
    </location>
</feature>
<name>A0ABW5YJ01_9FLAO</name>
<keyword evidence="7" id="KW-0732">Signal</keyword>
<dbReference type="PROSITE" id="PS51257">
    <property type="entry name" value="PROKAR_LIPOPROTEIN"/>
    <property type="match status" value="1"/>
</dbReference>
<evidence type="ECO:0000256" key="6">
    <source>
        <dbReference type="ARBA" id="ARBA00022692"/>
    </source>
</evidence>
<evidence type="ECO:0000256" key="14">
    <source>
        <dbReference type="ARBA" id="ARBA00023288"/>
    </source>
</evidence>
<keyword evidence="6" id="KW-0812">Transmembrane</keyword>
<sequence>MKKFFFVYLIISLLSVSCIPNKDLVYLQKGNEKMNSIEINPSNTKPYRVQTNDVLSITIKALDQKLVDIFTPSTTGNQNQNSAQSLYFNGFTVDDHGNIRIPVLGELNVLGYTTEEIRTTIEKRLLDEYFNTQARLFVNVKMAGLSYTINGEIGSTGTQVIFKDRANIMEAIANSGDITFTGDRKNVQVIRKVPHGFETYYLDLTDADAVNSPAFYLQPNDYIYIKPLRQKSWGTGTTVMQSVGTIMTALSLITTTILLTRNL</sequence>
<protein>
    <submittedName>
        <fullName evidence="17">Polysaccharide biosynthesis/export family protein</fullName>
    </submittedName>
</protein>
<keyword evidence="9" id="KW-0406">Ion transport</keyword>
<evidence type="ECO:0000256" key="3">
    <source>
        <dbReference type="ARBA" id="ARBA00022448"/>
    </source>
</evidence>
<keyword evidence="4" id="KW-1134">Transmembrane beta strand</keyword>
<dbReference type="Gene3D" id="3.30.1950.10">
    <property type="entry name" value="wza like domain"/>
    <property type="match status" value="1"/>
</dbReference>
<dbReference type="RefSeq" id="WP_379810582.1">
    <property type="nucleotide sequence ID" value="NZ_JBHUPC010000010.1"/>
</dbReference>
<dbReference type="Proteomes" id="UP001597534">
    <property type="component" value="Unassembled WGS sequence"/>
</dbReference>
<dbReference type="Gene3D" id="3.10.560.10">
    <property type="entry name" value="Outer membrane lipoprotein wza domain like"/>
    <property type="match status" value="1"/>
</dbReference>
<gene>
    <name evidence="17" type="ORF">ACFS5J_03380</name>
</gene>
<dbReference type="Pfam" id="PF02563">
    <property type="entry name" value="Poly_export"/>
    <property type="match status" value="1"/>
</dbReference>
<accession>A0ABW5YJ01</accession>
<evidence type="ECO:0000256" key="9">
    <source>
        <dbReference type="ARBA" id="ARBA00023065"/>
    </source>
</evidence>
<reference evidence="18" key="1">
    <citation type="journal article" date="2019" name="Int. J. Syst. Evol. Microbiol.">
        <title>The Global Catalogue of Microorganisms (GCM) 10K type strain sequencing project: providing services to taxonomists for standard genome sequencing and annotation.</title>
        <authorList>
            <consortium name="The Broad Institute Genomics Platform"/>
            <consortium name="The Broad Institute Genome Sequencing Center for Infectious Disease"/>
            <person name="Wu L."/>
            <person name="Ma J."/>
        </authorList>
    </citation>
    <scope>NUCLEOTIDE SEQUENCE [LARGE SCALE GENOMIC DNA]</scope>
    <source>
        <strain evidence="18">KCTC 22671</strain>
    </source>
</reference>
<dbReference type="Pfam" id="PF22461">
    <property type="entry name" value="SLBB_2"/>
    <property type="match status" value="1"/>
</dbReference>
<feature type="domain" description="Polysaccharide export protein N-terminal" evidence="15">
    <location>
        <begin position="43"/>
        <end position="140"/>
    </location>
</feature>
<evidence type="ECO:0000256" key="8">
    <source>
        <dbReference type="ARBA" id="ARBA00023047"/>
    </source>
</evidence>
<dbReference type="EMBL" id="JBHUPC010000010">
    <property type="protein sequence ID" value="MFD2891052.1"/>
    <property type="molecule type" value="Genomic_DNA"/>
</dbReference>
<evidence type="ECO:0000256" key="13">
    <source>
        <dbReference type="ARBA" id="ARBA00023237"/>
    </source>
</evidence>
<organism evidence="17 18">
    <name type="scientific">Flavobacterium chuncheonense</name>
    <dbReference type="NCBI Taxonomy" id="2026653"/>
    <lineage>
        <taxon>Bacteria</taxon>
        <taxon>Pseudomonadati</taxon>
        <taxon>Bacteroidota</taxon>
        <taxon>Flavobacteriia</taxon>
        <taxon>Flavobacteriales</taxon>
        <taxon>Flavobacteriaceae</taxon>
        <taxon>Flavobacterium</taxon>
    </lineage>
</organism>
<evidence type="ECO:0000256" key="1">
    <source>
        <dbReference type="ARBA" id="ARBA00004571"/>
    </source>
</evidence>
<evidence type="ECO:0000256" key="12">
    <source>
        <dbReference type="ARBA" id="ARBA00023139"/>
    </source>
</evidence>
<evidence type="ECO:0000256" key="10">
    <source>
        <dbReference type="ARBA" id="ARBA00023114"/>
    </source>
</evidence>
<comment type="caution">
    <text evidence="17">The sequence shown here is derived from an EMBL/GenBank/DDBJ whole genome shotgun (WGS) entry which is preliminary data.</text>
</comment>
<dbReference type="InterPro" id="IPR003715">
    <property type="entry name" value="Poly_export_N"/>
</dbReference>
<keyword evidence="11" id="KW-0472">Membrane</keyword>
<keyword evidence="13" id="KW-0998">Cell outer membrane</keyword>
<evidence type="ECO:0000256" key="5">
    <source>
        <dbReference type="ARBA" id="ARBA00022597"/>
    </source>
</evidence>
<dbReference type="InterPro" id="IPR049712">
    <property type="entry name" value="Poly_export"/>
</dbReference>
<keyword evidence="5" id="KW-0762">Sugar transport</keyword>
<evidence type="ECO:0000256" key="4">
    <source>
        <dbReference type="ARBA" id="ARBA00022452"/>
    </source>
</evidence>
<evidence type="ECO:0000313" key="17">
    <source>
        <dbReference type="EMBL" id="MFD2891052.1"/>
    </source>
</evidence>
<dbReference type="PANTHER" id="PTHR33619">
    <property type="entry name" value="POLYSACCHARIDE EXPORT PROTEIN GFCE-RELATED"/>
    <property type="match status" value="1"/>
</dbReference>
<keyword evidence="3" id="KW-0813">Transport</keyword>
<keyword evidence="10" id="KW-0626">Porin</keyword>
<evidence type="ECO:0000259" key="15">
    <source>
        <dbReference type="Pfam" id="PF02563"/>
    </source>
</evidence>
<evidence type="ECO:0000256" key="11">
    <source>
        <dbReference type="ARBA" id="ARBA00023136"/>
    </source>
</evidence>
<keyword evidence="18" id="KW-1185">Reference proteome</keyword>
<evidence type="ECO:0000256" key="2">
    <source>
        <dbReference type="ARBA" id="ARBA00009450"/>
    </source>
</evidence>
<comment type="subcellular location">
    <subcellularLocation>
        <location evidence="1">Cell outer membrane</location>
        <topology evidence="1">Multi-pass membrane protein</topology>
    </subcellularLocation>
</comment>